<keyword evidence="9" id="KW-1185">Reference proteome</keyword>
<feature type="transmembrane region" description="Helical" evidence="7">
    <location>
        <begin position="312"/>
        <end position="329"/>
    </location>
</feature>
<dbReference type="InterPro" id="IPR001640">
    <property type="entry name" value="Lgt"/>
</dbReference>
<keyword evidence="8" id="KW-0449">Lipoprotein</keyword>
<keyword evidence="4 7" id="KW-0812">Transmembrane</keyword>
<keyword evidence="5 7" id="KW-1133">Transmembrane helix</keyword>
<evidence type="ECO:0000256" key="3">
    <source>
        <dbReference type="ARBA" id="ARBA00022679"/>
    </source>
</evidence>
<sequence length="373" mass="42095">MLAYIVWDPMREIIKGIQPPVWYSVLFAAGFIIGYQIMVKIFKKEGHDPQNVDTLTVHMVLATIIGARLGHLVFYEPDRFLADPLMFFRTWEGGLASHGAAFGILVALYLYTNYVVSTRPSILPLKFTKLKRKGQSYLWVVDRIVITVALAGAFIRMGNFVNSEIIGKPTESEYGVVFGRVAEELLEKSNYGIESAEASKGTGDALAPGIVPVDLTVTFEDMRLPEQDARRVIENSIANSLRNNYAIAEHYVQPAGAINYDLNLVDRKFVAVIHTYGIARYPTQLYEAGTCVILFLILYGIWAKYKERLPEGVLLGIFLIWIFGLRWFHELFKENQVAFEDDMAFNMGQILSIPLVLLGVFILLRVLIKSKKS</sequence>
<feature type="transmembrane region" description="Helical" evidence="7">
    <location>
        <begin position="95"/>
        <end position="116"/>
    </location>
</feature>
<comment type="similarity">
    <text evidence="1 7">Belongs to the Lgt family.</text>
</comment>
<evidence type="ECO:0000313" key="9">
    <source>
        <dbReference type="Proteomes" id="UP000199437"/>
    </source>
</evidence>
<comment type="function">
    <text evidence="7">Catalyzes the transfer of the diacylglyceryl group from phosphatidylglycerol to the sulfhydryl group of the N-terminal cysteine of a prolipoprotein, the first step in the formation of mature lipoproteins.</text>
</comment>
<feature type="binding site" evidence="7">
    <location>
        <position position="156"/>
    </location>
    <ligand>
        <name>a 1,2-diacyl-sn-glycero-3-phospho-(1'-sn-glycerol)</name>
        <dbReference type="ChEBI" id="CHEBI:64716"/>
    </ligand>
</feature>
<dbReference type="PANTHER" id="PTHR30589:SF0">
    <property type="entry name" value="PHOSPHATIDYLGLYCEROL--PROLIPOPROTEIN DIACYLGLYCERYL TRANSFERASE"/>
    <property type="match status" value="1"/>
</dbReference>
<evidence type="ECO:0000256" key="5">
    <source>
        <dbReference type="ARBA" id="ARBA00022989"/>
    </source>
</evidence>
<dbReference type="Proteomes" id="UP000199437">
    <property type="component" value="Unassembled WGS sequence"/>
</dbReference>
<dbReference type="HAMAP" id="MF_01147">
    <property type="entry name" value="Lgt"/>
    <property type="match status" value="1"/>
</dbReference>
<dbReference type="GO" id="GO:0042158">
    <property type="term" value="P:lipoprotein biosynthetic process"/>
    <property type="evidence" value="ECO:0007669"/>
    <property type="project" value="UniProtKB-UniRule"/>
</dbReference>
<evidence type="ECO:0000313" key="8">
    <source>
        <dbReference type="EMBL" id="SEW33692.1"/>
    </source>
</evidence>
<evidence type="ECO:0000256" key="7">
    <source>
        <dbReference type="HAMAP-Rule" id="MF_01147"/>
    </source>
</evidence>
<dbReference type="AlphaFoldDB" id="A0A1I0R056"/>
<dbReference type="STRING" id="1267423.SAMN05216290_3042"/>
<keyword evidence="2 7" id="KW-1003">Cell membrane</keyword>
<feature type="transmembrane region" description="Helical" evidence="7">
    <location>
        <begin position="54"/>
        <end position="75"/>
    </location>
</feature>
<feature type="transmembrane region" description="Helical" evidence="7">
    <location>
        <begin position="349"/>
        <end position="368"/>
    </location>
</feature>
<evidence type="ECO:0000256" key="4">
    <source>
        <dbReference type="ARBA" id="ARBA00022692"/>
    </source>
</evidence>
<dbReference type="UniPathway" id="UPA00664"/>
<feature type="transmembrane region" description="Helical" evidence="7">
    <location>
        <begin position="137"/>
        <end position="155"/>
    </location>
</feature>
<organism evidence="8 9">
    <name type="scientific">Roseivirga pacifica</name>
    <dbReference type="NCBI Taxonomy" id="1267423"/>
    <lineage>
        <taxon>Bacteria</taxon>
        <taxon>Pseudomonadati</taxon>
        <taxon>Bacteroidota</taxon>
        <taxon>Cytophagia</taxon>
        <taxon>Cytophagales</taxon>
        <taxon>Roseivirgaceae</taxon>
        <taxon>Roseivirga</taxon>
    </lineage>
</organism>
<feature type="transmembrane region" description="Helical" evidence="7">
    <location>
        <begin position="20"/>
        <end position="42"/>
    </location>
</feature>
<evidence type="ECO:0000256" key="1">
    <source>
        <dbReference type="ARBA" id="ARBA00007150"/>
    </source>
</evidence>
<feature type="transmembrane region" description="Helical" evidence="7">
    <location>
        <begin position="285"/>
        <end position="305"/>
    </location>
</feature>
<comment type="pathway">
    <text evidence="7">Protein modification; lipoprotein biosynthesis (diacylglyceryl transfer).</text>
</comment>
<reference evidence="9" key="1">
    <citation type="submission" date="2016-10" db="EMBL/GenBank/DDBJ databases">
        <authorList>
            <person name="Varghese N."/>
            <person name="Submissions S."/>
        </authorList>
    </citation>
    <scope>NUCLEOTIDE SEQUENCE [LARGE SCALE GENOMIC DNA]</scope>
    <source>
        <strain evidence="9">CGMCC 1.12402</strain>
    </source>
</reference>
<accession>A0A1I0R056</accession>
<dbReference type="PROSITE" id="PS01311">
    <property type="entry name" value="LGT"/>
    <property type="match status" value="1"/>
</dbReference>
<keyword evidence="3 7" id="KW-0808">Transferase</keyword>
<comment type="catalytic activity">
    <reaction evidence="7">
        <text>L-cysteinyl-[prolipoprotein] + a 1,2-diacyl-sn-glycero-3-phospho-(1'-sn-glycerol) = an S-1,2-diacyl-sn-glyceryl-L-cysteinyl-[prolipoprotein] + sn-glycerol 1-phosphate + H(+)</text>
        <dbReference type="Rhea" id="RHEA:56712"/>
        <dbReference type="Rhea" id="RHEA-COMP:14679"/>
        <dbReference type="Rhea" id="RHEA-COMP:14680"/>
        <dbReference type="ChEBI" id="CHEBI:15378"/>
        <dbReference type="ChEBI" id="CHEBI:29950"/>
        <dbReference type="ChEBI" id="CHEBI:57685"/>
        <dbReference type="ChEBI" id="CHEBI:64716"/>
        <dbReference type="ChEBI" id="CHEBI:140658"/>
        <dbReference type="EC" id="2.5.1.145"/>
    </reaction>
</comment>
<dbReference type="EC" id="2.5.1.145" evidence="7"/>
<keyword evidence="6 7" id="KW-0472">Membrane</keyword>
<dbReference type="GO" id="GO:0008961">
    <property type="term" value="F:phosphatidylglycerol-prolipoprotein diacylglyceryl transferase activity"/>
    <property type="evidence" value="ECO:0007669"/>
    <property type="project" value="UniProtKB-UniRule"/>
</dbReference>
<dbReference type="Pfam" id="PF01790">
    <property type="entry name" value="LGT"/>
    <property type="match status" value="1"/>
</dbReference>
<protein>
    <recommendedName>
        <fullName evidence="7">Phosphatidylglycerol--prolipoprotein diacylglyceryl transferase</fullName>
        <ecNumber evidence="7">2.5.1.145</ecNumber>
    </recommendedName>
</protein>
<gene>
    <name evidence="7" type="primary">lgt</name>
    <name evidence="8" type="ORF">SAMN05216290_3042</name>
</gene>
<dbReference type="GO" id="GO:0005886">
    <property type="term" value="C:plasma membrane"/>
    <property type="evidence" value="ECO:0007669"/>
    <property type="project" value="UniProtKB-SubCell"/>
</dbReference>
<dbReference type="GeneID" id="99987723"/>
<evidence type="ECO:0000256" key="6">
    <source>
        <dbReference type="ARBA" id="ARBA00023136"/>
    </source>
</evidence>
<comment type="subcellular location">
    <subcellularLocation>
        <location evidence="7">Cell membrane</location>
        <topology evidence="7">Multi-pass membrane protein</topology>
    </subcellularLocation>
</comment>
<dbReference type="RefSeq" id="WP_245733607.1">
    <property type="nucleotide sequence ID" value="NZ_FOIR01000002.1"/>
</dbReference>
<evidence type="ECO:0000256" key="2">
    <source>
        <dbReference type="ARBA" id="ARBA00022475"/>
    </source>
</evidence>
<proteinExistence type="inferred from homology"/>
<dbReference type="PANTHER" id="PTHR30589">
    <property type="entry name" value="PROLIPOPROTEIN DIACYLGLYCERYL TRANSFERASE"/>
    <property type="match status" value="1"/>
</dbReference>
<dbReference type="EMBL" id="FOIR01000002">
    <property type="protein sequence ID" value="SEW33692.1"/>
    <property type="molecule type" value="Genomic_DNA"/>
</dbReference>
<name>A0A1I0R056_9BACT</name>